<dbReference type="RefSeq" id="XP_027123912.2">
    <property type="nucleotide sequence ID" value="XM_027268111.2"/>
</dbReference>
<reference evidence="3" key="2">
    <citation type="submission" date="2025-08" db="UniProtKB">
        <authorList>
            <consortium name="RefSeq"/>
        </authorList>
    </citation>
    <scope>IDENTIFICATION</scope>
    <source>
        <tissue evidence="3">Leaves</tissue>
    </source>
</reference>
<sequence>MRRIRKKLNFCQRRIWEPYEEEVVEMRSRRKKLNFCQENQDYRHFRYCQCVDKYANLSKVLEGETATGSQAPASSVPPLIYNPRKRVGHSRKQIFSSPFGDEMYNAGQDAGFNEEAPIVGVKRGSSSQGATTSLPTRFRGNKSSRSTDNPIVECANLLSTLANSELHIKGCRESEKEKFDVDMAA</sequence>
<keyword evidence="2" id="KW-1185">Reference proteome</keyword>
<protein>
    <submittedName>
        <fullName evidence="3">Uncharacterized protein</fullName>
    </submittedName>
</protein>
<accession>A0A6P6XD30</accession>
<proteinExistence type="predicted"/>
<organism evidence="2 3">
    <name type="scientific">Coffea arabica</name>
    <name type="common">Arabian coffee</name>
    <dbReference type="NCBI Taxonomy" id="13443"/>
    <lineage>
        <taxon>Eukaryota</taxon>
        <taxon>Viridiplantae</taxon>
        <taxon>Streptophyta</taxon>
        <taxon>Embryophyta</taxon>
        <taxon>Tracheophyta</taxon>
        <taxon>Spermatophyta</taxon>
        <taxon>Magnoliopsida</taxon>
        <taxon>eudicotyledons</taxon>
        <taxon>Gunneridae</taxon>
        <taxon>Pentapetalae</taxon>
        <taxon>asterids</taxon>
        <taxon>lamiids</taxon>
        <taxon>Gentianales</taxon>
        <taxon>Rubiaceae</taxon>
        <taxon>Ixoroideae</taxon>
        <taxon>Gardenieae complex</taxon>
        <taxon>Bertiereae - Coffeeae clade</taxon>
        <taxon>Coffeeae</taxon>
        <taxon>Coffea</taxon>
    </lineage>
</organism>
<name>A0A6P6XD30_COFAR</name>
<feature type="region of interest" description="Disordered" evidence="1">
    <location>
        <begin position="122"/>
        <end position="147"/>
    </location>
</feature>
<evidence type="ECO:0000313" key="3">
    <source>
        <dbReference type="RefSeq" id="XP_027123912.2"/>
    </source>
</evidence>
<gene>
    <name evidence="3" type="primary">LOC113740566</name>
</gene>
<evidence type="ECO:0000313" key="2">
    <source>
        <dbReference type="Proteomes" id="UP001652660"/>
    </source>
</evidence>
<feature type="compositionally biased region" description="Polar residues" evidence="1">
    <location>
        <begin position="124"/>
        <end position="147"/>
    </location>
</feature>
<dbReference type="AlphaFoldDB" id="A0A6P6XD30"/>
<reference evidence="2" key="1">
    <citation type="journal article" date="2025" name="Foods">
        <title>Unveiling the Microbial Signatures of Arabica Coffee Cherries: Insights into Ripeness Specific Diversity, Functional Traits, and Implications for Quality and Safety.</title>
        <authorList>
            <consortium name="RefSeq"/>
            <person name="Tenea G.N."/>
            <person name="Cifuentes V."/>
            <person name="Reyes P."/>
            <person name="Cevallos-Vallejos M."/>
        </authorList>
    </citation>
    <scope>NUCLEOTIDE SEQUENCE [LARGE SCALE GENOMIC DNA]</scope>
</reference>
<dbReference type="GeneID" id="113740566"/>
<dbReference type="Proteomes" id="UP001652660">
    <property type="component" value="Chromosome 4e"/>
</dbReference>
<evidence type="ECO:0000256" key="1">
    <source>
        <dbReference type="SAM" id="MobiDB-lite"/>
    </source>
</evidence>